<protein>
    <submittedName>
        <fullName evidence="2">Uncharacterized protein</fullName>
    </submittedName>
</protein>
<sequence>MQEIDRYILYDTAAPSIDQIAYTSSKNNVLQDDLDQIYNCPKHGNSKSLQKRDFFFMRDLDDAAQRVLQRHCPDVQAADVATRGVLLVLNMQAMQG</sequence>
<evidence type="ECO:0000313" key="1">
    <source>
        <dbReference type="Proteomes" id="UP000887565"/>
    </source>
</evidence>
<evidence type="ECO:0000313" key="2">
    <source>
        <dbReference type="WBParaSite" id="nRc.2.0.1.t22943-RA"/>
    </source>
</evidence>
<dbReference type="WBParaSite" id="nRc.2.0.1.t22943-RA">
    <property type="protein sequence ID" value="nRc.2.0.1.t22943-RA"/>
    <property type="gene ID" value="nRc.2.0.1.g22943"/>
</dbReference>
<reference evidence="2" key="1">
    <citation type="submission" date="2022-11" db="UniProtKB">
        <authorList>
            <consortium name="WormBaseParasite"/>
        </authorList>
    </citation>
    <scope>IDENTIFICATION</scope>
</reference>
<name>A0A915J8Y9_ROMCU</name>
<keyword evidence="1" id="KW-1185">Reference proteome</keyword>
<accession>A0A915J8Y9</accession>
<dbReference type="Proteomes" id="UP000887565">
    <property type="component" value="Unplaced"/>
</dbReference>
<organism evidence="1 2">
    <name type="scientific">Romanomermis culicivorax</name>
    <name type="common">Nematode worm</name>
    <dbReference type="NCBI Taxonomy" id="13658"/>
    <lineage>
        <taxon>Eukaryota</taxon>
        <taxon>Metazoa</taxon>
        <taxon>Ecdysozoa</taxon>
        <taxon>Nematoda</taxon>
        <taxon>Enoplea</taxon>
        <taxon>Dorylaimia</taxon>
        <taxon>Mermithida</taxon>
        <taxon>Mermithoidea</taxon>
        <taxon>Mermithidae</taxon>
        <taxon>Romanomermis</taxon>
    </lineage>
</organism>
<proteinExistence type="predicted"/>
<dbReference type="AlphaFoldDB" id="A0A915J8Y9"/>